<protein>
    <recommendedName>
        <fullName evidence="5">DUF1622 domain-containing protein</fullName>
    </recommendedName>
</protein>
<accession>A0ABT9QF90</accession>
<feature type="transmembrane region" description="Helical" evidence="2">
    <location>
        <begin position="56"/>
        <end position="78"/>
    </location>
</feature>
<feature type="region of interest" description="Disordered" evidence="1">
    <location>
        <begin position="84"/>
        <end position="117"/>
    </location>
</feature>
<keyword evidence="4" id="KW-1185">Reference proteome</keyword>
<dbReference type="Proteomes" id="UP001225356">
    <property type="component" value="Unassembled WGS sequence"/>
</dbReference>
<feature type="transmembrane region" description="Helical" evidence="2">
    <location>
        <begin position="6"/>
        <end position="26"/>
    </location>
</feature>
<proteinExistence type="predicted"/>
<keyword evidence="2" id="KW-0812">Transmembrane</keyword>
<evidence type="ECO:0000256" key="1">
    <source>
        <dbReference type="SAM" id="MobiDB-lite"/>
    </source>
</evidence>
<sequence>MAERLVQTGVTLIVAAGLVCALAALLAGGGPRTAMAVLLDFLLAAGLLRLSEAQTWTAVAVAALTVVIRKVAVAGFSLPVGWDGWMRRSGDPRGSGETETPRPGQESGGGAGVRGSE</sequence>
<feature type="compositionally biased region" description="Basic and acidic residues" evidence="1">
    <location>
        <begin position="85"/>
        <end position="100"/>
    </location>
</feature>
<evidence type="ECO:0008006" key="5">
    <source>
        <dbReference type="Google" id="ProtNLM"/>
    </source>
</evidence>
<name>A0ABT9QF90_9ACTN</name>
<evidence type="ECO:0000313" key="3">
    <source>
        <dbReference type="EMBL" id="MDP9845442.1"/>
    </source>
</evidence>
<reference evidence="3 4" key="1">
    <citation type="submission" date="2023-07" db="EMBL/GenBank/DDBJ databases">
        <title>Sequencing the genomes of 1000 actinobacteria strains.</title>
        <authorList>
            <person name="Klenk H.-P."/>
        </authorList>
    </citation>
    <scope>NUCLEOTIDE SEQUENCE [LARGE SCALE GENOMIC DNA]</scope>
    <source>
        <strain evidence="3 4">DSM 46740</strain>
    </source>
</reference>
<organism evidence="3 4">
    <name type="scientific">Streptosporangium lutulentum</name>
    <dbReference type="NCBI Taxonomy" id="1461250"/>
    <lineage>
        <taxon>Bacteria</taxon>
        <taxon>Bacillati</taxon>
        <taxon>Actinomycetota</taxon>
        <taxon>Actinomycetes</taxon>
        <taxon>Streptosporangiales</taxon>
        <taxon>Streptosporangiaceae</taxon>
        <taxon>Streptosporangium</taxon>
    </lineage>
</organism>
<comment type="caution">
    <text evidence="3">The sequence shown here is derived from an EMBL/GenBank/DDBJ whole genome shotgun (WGS) entry which is preliminary data.</text>
</comment>
<evidence type="ECO:0000256" key="2">
    <source>
        <dbReference type="SAM" id="Phobius"/>
    </source>
</evidence>
<evidence type="ECO:0000313" key="4">
    <source>
        <dbReference type="Proteomes" id="UP001225356"/>
    </source>
</evidence>
<dbReference type="RefSeq" id="WP_307561086.1">
    <property type="nucleotide sequence ID" value="NZ_JAUSQU010000001.1"/>
</dbReference>
<dbReference type="EMBL" id="JAUSQU010000001">
    <property type="protein sequence ID" value="MDP9845442.1"/>
    <property type="molecule type" value="Genomic_DNA"/>
</dbReference>
<keyword evidence="2" id="KW-1133">Transmembrane helix</keyword>
<gene>
    <name evidence="3" type="ORF">J2853_004653</name>
</gene>
<feature type="compositionally biased region" description="Gly residues" evidence="1">
    <location>
        <begin position="106"/>
        <end position="117"/>
    </location>
</feature>
<keyword evidence="2" id="KW-0472">Membrane</keyword>